<evidence type="ECO:0000256" key="4">
    <source>
        <dbReference type="ARBA" id="ARBA00022989"/>
    </source>
</evidence>
<dbReference type="STRING" id="6239.H32C10.3.1"/>
<comment type="domain">
    <text evidence="8">The DHHC domain is required for palmitoyltransferase activity.</text>
</comment>
<evidence type="ECO:0000256" key="2">
    <source>
        <dbReference type="ARBA" id="ARBA00022692"/>
    </source>
</evidence>
<evidence type="ECO:0000256" key="5">
    <source>
        <dbReference type="ARBA" id="ARBA00023043"/>
    </source>
</evidence>
<dbReference type="PIR" id="T33870">
    <property type="entry name" value="T33870"/>
</dbReference>
<feature type="transmembrane region" description="Helical" evidence="8">
    <location>
        <begin position="355"/>
        <end position="377"/>
    </location>
</feature>
<dbReference type="PROSITE" id="PS50088">
    <property type="entry name" value="ANK_REPEAT"/>
    <property type="match status" value="4"/>
</dbReference>
<protein>
    <recommendedName>
        <fullName evidence="8">Palmitoyltransferase</fullName>
        <ecNumber evidence="8">2.3.1.225</ecNumber>
    </recommendedName>
</protein>
<dbReference type="CTD" id="186797"/>
<feature type="domain" description="Palmitoyltransferase DHHC" evidence="10">
    <location>
        <begin position="403"/>
        <end position="529"/>
    </location>
</feature>
<dbReference type="InterPro" id="IPR001594">
    <property type="entry name" value="Palmitoyltrfase_DHHC"/>
</dbReference>
<keyword evidence="12" id="KW-1185">Reference proteome</keyword>
<evidence type="ECO:0000256" key="7">
    <source>
        <dbReference type="PROSITE-ProRule" id="PRU00023"/>
    </source>
</evidence>
<keyword evidence="3" id="KW-0677">Repeat</keyword>
<keyword evidence="2 8" id="KW-0812">Transmembrane</keyword>
<feature type="compositionally biased region" description="Polar residues" evidence="9">
    <location>
        <begin position="14"/>
        <end position="29"/>
    </location>
</feature>
<comment type="similarity">
    <text evidence="8">Belongs to the DHHC palmitoyltransferase family.</text>
</comment>
<keyword evidence="8" id="KW-0808">Transferase</keyword>
<dbReference type="Pfam" id="PF01529">
    <property type="entry name" value="DHHC"/>
    <property type="match status" value="1"/>
</dbReference>
<dbReference type="KEGG" id="cel:CELE_H32C10.3"/>
<keyword evidence="5 7" id="KW-0040">ANK repeat</keyword>
<dbReference type="GO" id="GO:0016020">
    <property type="term" value="C:membrane"/>
    <property type="evidence" value="ECO:0007669"/>
    <property type="project" value="UniProtKB-SubCell"/>
</dbReference>
<dbReference type="GeneID" id="186797"/>
<dbReference type="OrthoDB" id="6781668at2759"/>
<evidence type="ECO:0000256" key="6">
    <source>
        <dbReference type="ARBA" id="ARBA00023136"/>
    </source>
</evidence>
<dbReference type="FunCoup" id="Q9TYQ6">
    <property type="interactions" value="190"/>
</dbReference>
<feature type="repeat" description="ANK" evidence="7">
    <location>
        <begin position="134"/>
        <end position="167"/>
    </location>
</feature>
<gene>
    <name evidence="11 13" type="primary">dhhc-13</name>
    <name evidence="11" type="ORF">CELE_H32C10.3</name>
    <name evidence="13" type="ORF">H32C10.3</name>
</gene>
<evidence type="ECO:0000313" key="12">
    <source>
        <dbReference type="Proteomes" id="UP000001940"/>
    </source>
</evidence>
<dbReference type="PANTHER" id="PTHR24161">
    <property type="entry name" value="ANK_REP_REGION DOMAIN-CONTAINING PROTEIN-RELATED"/>
    <property type="match status" value="1"/>
</dbReference>
<dbReference type="WormBase" id="H32C10.3">
    <property type="protein sequence ID" value="CE49257"/>
    <property type="gene ID" value="WBGene00019257"/>
    <property type="gene designation" value="dhhc-13"/>
</dbReference>
<dbReference type="AGR" id="WB:WBGene00019257"/>
<dbReference type="RefSeq" id="NP_500889.2">
    <property type="nucleotide sequence ID" value="NM_068488.3"/>
</dbReference>
<feature type="transmembrane region" description="Helical" evidence="8">
    <location>
        <begin position="332"/>
        <end position="349"/>
    </location>
</feature>
<accession>Q9TYQ6</accession>
<feature type="repeat" description="ANK" evidence="7">
    <location>
        <begin position="67"/>
        <end position="99"/>
    </location>
</feature>
<feature type="region of interest" description="Disordered" evidence="9">
    <location>
        <begin position="1"/>
        <end position="32"/>
    </location>
</feature>
<dbReference type="HOGENOM" id="CLU_012510_3_1_1"/>
<sequence>MPGRLSTIEEKTETSTGAISTTSNTTNSGAEMDSKMHQAVRACQIGEIQTVRFLLNGHVSANEFDHEGCGLLHWAAINNKLDIIQLLLSHRADINLIGGNMKSTPLHWACYNSQFGAVMALVKNGADPTIKNINGETPLHLAACTGNFIIIAYLLVKFDNIKDTRDNLGRSALMMAADKSFGLFPIRIFTKVDAYLDFTDDEKGNTALHILAARQNLKGVVELICSGADDTKTDNNGVSARDLMDNKFRNLVDKQVTARNICELGTICEKVTSRWFLGQFFTATISGVMIGAATGLYFLTNFWVVLGGLALTALLLFILVQRRQMDQFGCLPVTYIFWMGIAEFALLIFNSNGLVHWSVLIFVCSIWVISASFYWILILTNPGVLPRSTTPFKDFIKDLEEKQIDRYCFTCWIPKTSSSHHCSQCDKCVDGFDHHCPWIHKCVYRKNLRAFVFFCLTIFMFHVFYVLLLLYMIGASMNASGFEQTLNDHGLMVISLILAIPHVFGAGAITCTQFSQISRHVSTIEIIRKQRLQRNSSEKTITSPEHNPWEYKQSVKTRIRNVCNLLAFDKFGDGEEIDEGHGSSSFETSSSYF</sequence>
<feature type="transmembrane region" description="Helical" evidence="8">
    <location>
        <begin position="275"/>
        <end position="296"/>
    </location>
</feature>
<dbReference type="AlphaFoldDB" id="Q9TYQ6"/>
<proteinExistence type="inferred from homology"/>
<dbReference type="Gene3D" id="1.25.40.20">
    <property type="entry name" value="Ankyrin repeat-containing domain"/>
    <property type="match status" value="1"/>
</dbReference>
<dbReference type="UCSC" id="H32C10.3">
    <property type="organism name" value="c. elegans"/>
</dbReference>
<name>Q9TYQ6_CAEEL</name>
<evidence type="ECO:0000256" key="3">
    <source>
        <dbReference type="ARBA" id="ARBA00022737"/>
    </source>
</evidence>
<evidence type="ECO:0000313" key="11">
    <source>
        <dbReference type="EMBL" id="CCD72482.2"/>
    </source>
</evidence>
<keyword evidence="8" id="KW-0012">Acyltransferase</keyword>
<dbReference type="SMR" id="Q9TYQ6"/>
<evidence type="ECO:0000256" key="1">
    <source>
        <dbReference type="ARBA" id="ARBA00004141"/>
    </source>
</evidence>
<reference evidence="11 12" key="1">
    <citation type="journal article" date="1998" name="Science">
        <title>Genome sequence of the nematode C. elegans: a platform for investigating biology.</title>
        <authorList>
            <consortium name="The C. elegans sequencing consortium"/>
            <person name="Sulson J.E."/>
            <person name="Waterston R."/>
        </authorList>
    </citation>
    <scope>NUCLEOTIDE SEQUENCE [LARGE SCALE GENOMIC DNA]</scope>
    <source>
        <strain evidence="11 12">Bristol N2</strain>
    </source>
</reference>
<dbReference type="PANTHER" id="PTHR24161:SF124">
    <property type="entry name" value="TRANSIENT RECEPTOR POTENTIAL CHANNEL PYREXIA"/>
    <property type="match status" value="1"/>
</dbReference>
<dbReference type="SUPFAM" id="SSF48403">
    <property type="entry name" value="Ankyrin repeat"/>
    <property type="match status" value="1"/>
</dbReference>
<evidence type="ECO:0000256" key="8">
    <source>
        <dbReference type="RuleBase" id="RU079119"/>
    </source>
</evidence>
<dbReference type="PROSITE" id="PS50297">
    <property type="entry name" value="ANK_REP_REGION"/>
    <property type="match status" value="3"/>
</dbReference>
<dbReference type="PROSITE" id="PS50216">
    <property type="entry name" value="DHHC"/>
    <property type="match status" value="1"/>
</dbReference>
<feature type="repeat" description="ANK" evidence="7">
    <location>
        <begin position="101"/>
        <end position="133"/>
    </location>
</feature>
<organism evidence="11 12">
    <name type="scientific">Caenorhabditis elegans</name>
    <dbReference type="NCBI Taxonomy" id="6239"/>
    <lineage>
        <taxon>Eukaryota</taxon>
        <taxon>Metazoa</taxon>
        <taxon>Ecdysozoa</taxon>
        <taxon>Nematoda</taxon>
        <taxon>Chromadorea</taxon>
        <taxon>Rhabditida</taxon>
        <taxon>Rhabditina</taxon>
        <taxon>Rhabditomorpha</taxon>
        <taxon>Rhabditoidea</taxon>
        <taxon>Rhabditidae</taxon>
        <taxon>Peloderinae</taxon>
        <taxon>Caenorhabditis</taxon>
    </lineage>
</organism>
<dbReference type="Pfam" id="PF00023">
    <property type="entry name" value="Ank"/>
    <property type="match status" value="2"/>
</dbReference>
<evidence type="ECO:0000259" key="10">
    <source>
        <dbReference type="Pfam" id="PF01529"/>
    </source>
</evidence>
<dbReference type="SMART" id="SM00248">
    <property type="entry name" value="ANK"/>
    <property type="match status" value="4"/>
</dbReference>
<feature type="transmembrane region" description="Helical" evidence="8">
    <location>
        <begin position="302"/>
        <end position="320"/>
    </location>
</feature>
<comment type="catalytic activity">
    <reaction evidence="8">
        <text>L-cysteinyl-[protein] + hexadecanoyl-CoA = S-hexadecanoyl-L-cysteinyl-[protein] + CoA</text>
        <dbReference type="Rhea" id="RHEA:36683"/>
        <dbReference type="Rhea" id="RHEA-COMP:10131"/>
        <dbReference type="Rhea" id="RHEA-COMP:11032"/>
        <dbReference type="ChEBI" id="CHEBI:29950"/>
        <dbReference type="ChEBI" id="CHEBI:57287"/>
        <dbReference type="ChEBI" id="CHEBI:57379"/>
        <dbReference type="ChEBI" id="CHEBI:74151"/>
        <dbReference type="EC" id="2.3.1.225"/>
    </reaction>
</comment>
<dbReference type="Pfam" id="PF12796">
    <property type="entry name" value="Ank_2"/>
    <property type="match status" value="1"/>
</dbReference>
<evidence type="ECO:0000313" key="13">
    <source>
        <dbReference type="WormBase" id="H32C10.3"/>
    </source>
</evidence>
<dbReference type="OMA" id="CSCKNLL"/>
<feature type="repeat" description="ANK" evidence="7">
    <location>
        <begin position="203"/>
        <end position="235"/>
    </location>
</feature>
<dbReference type="InterPro" id="IPR002110">
    <property type="entry name" value="Ankyrin_rpt"/>
</dbReference>
<dbReference type="Bgee" id="WBGene00019257">
    <property type="expression patterns" value="Expressed in adult organism and 1 other cell type or tissue"/>
</dbReference>
<feature type="transmembrane region" description="Helical" evidence="8">
    <location>
        <begin position="139"/>
        <end position="156"/>
    </location>
</feature>
<dbReference type="Proteomes" id="UP000001940">
    <property type="component" value="Chromosome IV"/>
</dbReference>
<keyword evidence="6 8" id="KW-0472">Membrane</keyword>
<dbReference type="GO" id="GO:0019706">
    <property type="term" value="F:protein-cysteine S-palmitoyltransferase activity"/>
    <property type="evidence" value="ECO:0007669"/>
    <property type="project" value="UniProtKB-EC"/>
</dbReference>
<feature type="transmembrane region" description="Helical" evidence="8">
    <location>
        <begin position="450"/>
        <end position="471"/>
    </location>
</feature>
<evidence type="ECO:0000256" key="9">
    <source>
        <dbReference type="SAM" id="MobiDB-lite"/>
    </source>
</evidence>
<dbReference type="EMBL" id="BX284604">
    <property type="protein sequence ID" value="CCD72482.2"/>
    <property type="molecule type" value="Genomic_DNA"/>
</dbReference>
<dbReference type="InParanoid" id="Q9TYQ6"/>
<dbReference type="InterPro" id="IPR036770">
    <property type="entry name" value="Ankyrin_rpt-contain_sf"/>
</dbReference>
<comment type="subcellular location">
    <subcellularLocation>
        <location evidence="1">Membrane</location>
        <topology evidence="1">Multi-pass membrane protein</topology>
    </subcellularLocation>
</comment>
<keyword evidence="4 8" id="KW-1133">Transmembrane helix</keyword>
<comment type="caution">
    <text evidence="8">Lacks conserved residue(s) required for the propagation of feature annotation.</text>
</comment>
<feature type="transmembrane region" description="Helical" evidence="8">
    <location>
        <begin position="491"/>
        <end position="511"/>
    </location>
</feature>
<dbReference type="EC" id="2.3.1.225" evidence="8"/>